<comment type="caution">
    <text evidence="3">The sequence shown here is derived from an EMBL/GenBank/DDBJ whole genome shotgun (WGS) entry which is preliminary data.</text>
</comment>
<keyword evidence="1" id="KW-0732">Signal</keyword>
<gene>
    <name evidence="3" type="ORF">V4836_14845</name>
</gene>
<accession>A0AB35XCH7</accession>
<organism evidence="3 4">
    <name type="scientific">Kluyvera ascorbata</name>
    <dbReference type="NCBI Taxonomy" id="51288"/>
    <lineage>
        <taxon>Bacteria</taxon>
        <taxon>Pseudomonadati</taxon>
        <taxon>Pseudomonadota</taxon>
        <taxon>Gammaproteobacteria</taxon>
        <taxon>Enterobacterales</taxon>
        <taxon>Enterobacteriaceae</taxon>
        <taxon>Kluyvera</taxon>
    </lineage>
</organism>
<name>A0AB35XCH7_9ENTR</name>
<proteinExistence type="predicted"/>
<dbReference type="InterPro" id="IPR053167">
    <property type="entry name" value="Spore_coat_component"/>
</dbReference>
<evidence type="ECO:0000259" key="2">
    <source>
        <dbReference type="Pfam" id="PF05229"/>
    </source>
</evidence>
<dbReference type="RefSeq" id="WP_248537767.1">
    <property type="nucleotide sequence ID" value="NZ_CP096201.1"/>
</dbReference>
<dbReference type="GeneID" id="85163916"/>
<dbReference type="PANTHER" id="PTHR37089">
    <property type="entry name" value="PROTEIN U-RELATED"/>
    <property type="match status" value="1"/>
</dbReference>
<feature type="domain" description="Spore coat protein U/FanG" evidence="2">
    <location>
        <begin position="188"/>
        <end position="319"/>
    </location>
</feature>
<protein>
    <submittedName>
        <fullName evidence="3">Spore coat U domain-containing protein</fullName>
    </submittedName>
</protein>
<dbReference type="Pfam" id="PF05229">
    <property type="entry name" value="SCPU"/>
    <property type="match status" value="1"/>
</dbReference>
<evidence type="ECO:0000256" key="1">
    <source>
        <dbReference type="SAM" id="SignalP"/>
    </source>
</evidence>
<feature type="signal peptide" evidence="1">
    <location>
        <begin position="1"/>
        <end position="24"/>
    </location>
</feature>
<dbReference type="Proteomes" id="UP001331691">
    <property type="component" value="Unassembled WGS sequence"/>
</dbReference>
<dbReference type="AlphaFoldDB" id="A0AB35XCH7"/>
<feature type="chain" id="PRO_5044331926" evidence="1">
    <location>
        <begin position="25"/>
        <end position="322"/>
    </location>
</feature>
<dbReference type="EMBL" id="JAZKKV010000001">
    <property type="protein sequence ID" value="MEE9655408.1"/>
    <property type="molecule type" value="Genomic_DNA"/>
</dbReference>
<sequence>MSLKIPLALVLLLCAGFLCRPAHASNCWITQGETSAFGTLVTGSGSTTHANVKFSCYADYGETRYFKVCLSSLDTSPFKMTSNGDEEGKQYTMLFRLYSALDTSQELTSQASGRALQTSLTAEGNQVVSGTFPLQASIPAGQSNLPVRSYFNYTMGLRLTWNSATSTASLPGCQDGENEGEAIDNSSSASATLSDSCFIQSVTPLDFGTVNSTSLMSRISSTATIRSRCPVGTHYSLGISAGEHASGSQRQLCNDSHQCLQYALWQDAGTTIPWGEQTGSNTLEVTHEDGNVQNFTVYGTVPPQTLSGTGLFSDDVVITLTY</sequence>
<reference evidence="3 4" key="1">
    <citation type="submission" date="2023-10" db="EMBL/GenBank/DDBJ databases">
        <title>Wastewater isolates of ESBL- and carbapenemase-producing Gram-negative bacteria from New Zealand.</title>
        <authorList>
            <person name="Straub C."/>
            <person name="Weaver L."/>
            <person name="Cornelius A."/>
            <person name="Mcgill E."/>
            <person name="Dyet K."/>
            <person name="White L."/>
            <person name="Pattis I."/>
        </authorList>
    </citation>
    <scope>NUCLEOTIDE SEQUENCE [LARGE SCALE GENOMIC DNA]</scope>
    <source>
        <strain evidence="3 4">ESBL09</strain>
    </source>
</reference>
<evidence type="ECO:0000313" key="4">
    <source>
        <dbReference type="Proteomes" id="UP001331691"/>
    </source>
</evidence>
<keyword evidence="4" id="KW-1185">Reference proteome</keyword>
<dbReference type="InterPro" id="IPR007893">
    <property type="entry name" value="Spore_coat_U/FanG"/>
</dbReference>
<dbReference type="SMART" id="SM00972">
    <property type="entry name" value="SCPU"/>
    <property type="match status" value="1"/>
</dbReference>
<evidence type="ECO:0000313" key="3">
    <source>
        <dbReference type="EMBL" id="MEE9655408.1"/>
    </source>
</evidence>